<protein>
    <submittedName>
        <fullName evidence="2">Uncharacterized protein</fullName>
    </submittedName>
</protein>
<feature type="transmembrane region" description="Helical" evidence="1">
    <location>
        <begin position="515"/>
        <end position="532"/>
    </location>
</feature>
<evidence type="ECO:0000256" key="1">
    <source>
        <dbReference type="SAM" id="Phobius"/>
    </source>
</evidence>
<keyword evidence="1" id="KW-0812">Transmembrane</keyword>
<reference evidence="3" key="1">
    <citation type="submission" date="2019-06" db="EMBL/GenBank/DDBJ databases">
        <title>Draft genome sequence of the griseofulvin-producing fungus Xylaria cubensis strain G536.</title>
        <authorList>
            <person name="Mead M.E."/>
            <person name="Raja H.A."/>
            <person name="Steenwyk J.L."/>
            <person name="Knowles S.L."/>
            <person name="Oberlies N.H."/>
            <person name="Rokas A."/>
        </authorList>
    </citation>
    <scope>NUCLEOTIDE SEQUENCE [LARGE SCALE GENOMIC DNA]</scope>
    <source>
        <strain evidence="3">G536</strain>
    </source>
</reference>
<dbReference type="EMBL" id="VFLP01000052">
    <property type="protein sequence ID" value="TRX90783.1"/>
    <property type="molecule type" value="Genomic_DNA"/>
</dbReference>
<evidence type="ECO:0000313" key="3">
    <source>
        <dbReference type="Proteomes" id="UP000319160"/>
    </source>
</evidence>
<feature type="transmembrane region" description="Helical" evidence="1">
    <location>
        <begin position="417"/>
        <end position="434"/>
    </location>
</feature>
<accession>A0A553HS67</accession>
<proteinExistence type="predicted"/>
<evidence type="ECO:0000313" key="2">
    <source>
        <dbReference type="EMBL" id="TRX90783.1"/>
    </source>
</evidence>
<dbReference type="Proteomes" id="UP000319160">
    <property type="component" value="Unassembled WGS sequence"/>
</dbReference>
<keyword evidence="3" id="KW-1185">Reference proteome</keyword>
<dbReference type="OrthoDB" id="2847781at2759"/>
<name>A0A553HS67_9PEZI</name>
<feature type="transmembrane region" description="Helical" evidence="1">
    <location>
        <begin position="385"/>
        <end position="405"/>
    </location>
</feature>
<keyword evidence="1" id="KW-0472">Membrane</keyword>
<feature type="transmembrane region" description="Helical" evidence="1">
    <location>
        <begin position="483"/>
        <end position="503"/>
    </location>
</feature>
<dbReference type="AlphaFoldDB" id="A0A553HS67"/>
<comment type="caution">
    <text evidence="2">The sequence shown here is derived from an EMBL/GenBank/DDBJ whole genome shotgun (WGS) entry which is preliminary data.</text>
</comment>
<feature type="transmembrane region" description="Helical" evidence="1">
    <location>
        <begin position="446"/>
        <end position="471"/>
    </location>
</feature>
<gene>
    <name evidence="2" type="ORF">FHL15_008362</name>
</gene>
<sequence length="547" mass="60158">MAAVDDVPVIPGAMHDESTASPNTIPAPTVLFWMVCFALNAMAEPSGSVCGIGFEPYWLLRISPLMSLCDGIHMVVSWLMTYFKLGRSYRLATAETLINRLTGGNGLLEVLDLSKARRAINDMALAAAKVENVIPKEGTATIQSRDIEKAKDAVKHLISRTFTAEAPFNRCVVKNQTHEGNRALAALQTLLTEATETEILLGQLIVSGDDPREKEKIRRALLPYKSIVDSAKVSLENLAVSRDVTKARAVLKDLTTQIGFRWFCFGLGVLPQIIKLFGSSGIPLIQFCGTMYLFSWVSFEALVVAAKVLGLDESDSAWSIEWEDALKRNDRAAQAANETSHRLPEGTIAVRSIAATSAQQPDESSKIRTTVGSPILDEHFLSLRLLSIFLGATGLLSHILFSISLMQDTYVRRGPFGVNWLSLVVIPLWTNDLSPSMSHPMGIEKAMVFPFFIMTILGIVKVSLSVIFALVTGHTEKLVAAKYLLIFVGVSVTSRLLIGLFCIRDGIRLKMLTALRVLFCCVPPVYYFLVKYDEQGTTLLSWAEWLG</sequence>
<organism evidence="2 3">
    <name type="scientific">Xylaria flabelliformis</name>
    <dbReference type="NCBI Taxonomy" id="2512241"/>
    <lineage>
        <taxon>Eukaryota</taxon>
        <taxon>Fungi</taxon>
        <taxon>Dikarya</taxon>
        <taxon>Ascomycota</taxon>
        <taxon>Pezizomycotina</taxon>
        <taxon>Sordariomycetes</taxon>
        <taxon>Xylariomycetidae</taxon>
        <taxon>Xylariales</taxon>
        <taxon>Xylariaceae</taxon>
        <taxon>Xylaria</taxon>
    </lineage>
</organism>
<keyword evidence="1" id="KW-1133">Transmembrane helix</keyword>